<organism evidence="2 3">
    <name type="scientific">Streptomyces boetiae</name>
    <dbReference type="NCBI Taxonomy" id="3075541"/>
    <lineage>
        <taxon>Bacteria</taxon>
        <taxon>Bacillati</taxon>
        <taxon>Actinomycetota</taxon>
        <taxon>Actinomycetes</taxon>
        <taxon>Kitasatosporales</taxon>
        <taxon>Streptomycetaceae</taxon>
        <taxon>Streptomyces</taxon>
    </lineage>
</organism>
<evidence type="ECO:0008006" key="4">
    <source>
        <dbReference type="Google" id="ProtNLM"/>
    </source>
</evidence>
<gene>
    <name evidence="2" type="ORF">RM780_12595</name>
</gene>
<feature type="region of interest" description="Disordered" evidence="1">
    <location>
        <begin position="1"/>
        <end position="21"/>
    </location>
</feature>
<dbReference type="Proteomes" id="UP001183388">
    <property type="component" value="Unassembled WGS sequence"/>
</dbReference>
<evidence type="ECO:0000256" key="1">
    <source>
        <dbReference type="SAM" id="MobiDB-lite"/>
    </source>
</evidence>
<accession>A0ABU2L8J9</accession>
<reference evidence="3" key="1">
    <citation type="submission" date="2023-07" db="EMBL/GenBank/DDBJ databases">
        <title>30 novel species of actinomycetes from the DSMZ collection.</title>
        <authorList>
            <person name="Nouioui I."/>
        </authorList>
    </citation>
    <scope>NUCLEOTIDE SEQUENCE [LARGE SCALE GENOMIC DNA]</scope>
    <source>
        <strain evidence="3">DSM 44917</strain>
    </source>
</reference>
<dbReference type="EMBL" id="JAVREN010000015">
    <property type="protein sequence ID" value="MDT0307796.1"/>
    <property type="molecule type" value="Genomic_DNA"/>
</dbReference>
<dbReference type="RefSeq" id="WP_311630749.1">
    <property type="nucleotide sequence ID" value="NZ_JAVREN010000015.1"/>
</dbReference>
<comment type="caution">
    <text evidence="2">The sequence shown here is derived from an EMBL/GenBank/DDBJ whole genome shotgun (WGS) entry which is preliminary data.</text>
</comment>
<sequence>MADPGPAPDQGGGPRRPRRPAALFFEPPAPQPDEEHFFALETITDPGELLARATELALAFQAAADRAVEFQAMAAAQLADPSRFDALPAAAVGDLAGWTEDYAAKMVDYGRKLLRGRPSPEE</sequence>
<name>A0ABU2L8J9_9ACTN</name>
<protein>
    <recommendedName>
        <fullName evidence="4">Phasin protein</fullName>
    </recommendedName>
</protein>
<proteinExistence type="predicted"/>
<evidence type="ECO:0000313" key="3">
    <source>
        <dbReference type="Proteomes" id="UP001183388"/>
    </source>
</evidence>
<evidence type="ECO:0000313" key="2">
    <source>
        <dbReference type="EMBL" id="MDT0307796.1"/>
    </source>
</evidence>
<keyword evidence="3" id="KW-1185">Reference proteome</keyword>